<dbReference type="InterPro" id="IPR051453">
    <property type="entry name" value="MBL_Glyoxalase_II"/>
</dbReference>
<evidence type="ECO:0000256" key="3">
    <source>
        <dbReference type="ARBA" id="ARBA00022801"/>
    </source>
</evidence>
<dbReference type="PANTHER" id="PTHR46233">
    <property type="entry name" value="HYDROXYACYLGLUTATHIONE HYDROLASE GLOC"/>
    <property type="match status" value="1"/>
</dbReference>
<dbReference type="CDD" id="cd06262">
    <property type="entry name" value="metallo-hydrolase-like_MBL-fold"/>
    <property type="match status" value="1"/>
</dbReference>
<evidence type="ECO:0000313" key="6">
    <source>
        <dbReference type="EMBL" id="GAA4393592.1"/>
    </source>
</evidence>
<keyword evidence="4" id="KW-0862">Zinc</keyword>
<dbReference type="SUPFAM" id="SSF56281">
    <property type="entry name" value="Metallo-hydrolase/oxidoreductase"/>
    <property type="match status" value="1"/>
</dbReference>
<keyword evidence="3" id="KW-0378">Hydrolase</keyword>
<proteinExistence type="predicted"/>
<dbReference type="PANTHER" id="PTHR46233:SF3">
    <property type="entry name" value="HYDROXYACYLGLUTATHIONE HYDROLASE GLOC"/>
    <property type="match status" value="1"/>
</dbReference>
<comment type="caution">
    <text evidence="6">The sequence shown here is derived from an EMBL/GenBank/DDBJ whole genome shotgun (WGS) entry which is preliminary data.</text>
</comment>
<dbReference type="RefSeq" id="WP_345032194.1">
    <property type="nucleotide sequence ID" value="NZ_BAABGL010000018.1"/>
</dbReference>
<gene>
    <name evidence="6" type="ORF">GCM10023167_22730</name>
</gene>
<dbReference type="Pfam" id="PF00753">
    <property type="entry name" value="Lactamase_B"/>
    <property type="match status" value="1"/>
</dbReference>
<feature type="domain" description="Metallo-beta-lactamase" evidence="5">
    <location>
        <begin position="12"/>
        <end position="215"/>
    </location>
</feature>
<organism evidence="6 7">
    <name type="scientific">Brevibacterium pityocampae</name>
    <dbReference type="NCBI Taxonomy" id="506594"/>
    <lineage>
        <taxon>Bacteria</taxon>
        <taxon>Bacillati</taxon>
        <taxon>Actinomycetota</taxon>
        <taxon>Actinomycetes</taxon>
        <taxon>Micrococcales</taxon>
        <taxon>Brevibacteriaceae</taxon>
        <taxon>Brevibacterium</taxon>
    </lineage>
</organism>
<dbReference type="Proteomes" id="UP001500642">
    <property type="component" value="Unassembled WGS sequence"/>
</dbReference>
<keyword evidence="7" id="KW-1185">Reference proteome</keyword>
<evidence type="ECO:0000256" key="4">
    <source>
        <dbReference type="ARBA" id="ARBA00022833"/>
    </source>
</evidence>
<sequence length="231" mass="23986">MEITAVRAELLDVNCYAVAAEPGAEAGPGDDTADRECVIVDAGFDCAPDLARVLAELGWTPVAVLLTHGHPDHILGLPRLLEAFPGLEVLIGEPDLYRLQDPASTVSAQLAHIVAPLVGEWTAPEAAAVSGTEPFTRAGLTIAPDPAPGHTEGSTLWRVSDPHGQGDAAEVLFTGDVLFAGSIGRTDLAGGDGQAMERTLAHIASLPDTPVLPGHGPATRLAHELRTNPFL</sequence>
<dbReference type="InterPro" id="IPR036866">
    <property type="entry name" value="RibonucZ/Hydroxyglut_hydro"/>
</dbReference>
<dbReference type="EMBL" id="BAABGL010000018">
    <property type="protein sequence ID" value="GAA4393592.1"/>
    <property type="molecule type" value="Genomic_DNA"/>
</dbReference>
<comment type="cofactor">
    <cofactor evidence="1">
        <name>Zn(2+)</name>
        <dbReference type="ChEBI" id="CHEBI:29105"/>
    </cofactor>
</comment>
<evidence type="ECO:0000313" key="7">
    <source>
        <dbReference type="Proteomes" id="UP001500642"/>
    </source>
</evidence>
<dbReference type="Gene3D" id="3.60.15.10">
    <property type="entry name" value="Ribonuclease Z/Hydroxyacylglutathione hydrolase-like"/>
    <property type="match status" value="1"/>
</dbReference>
<evidence type="ECO:0000256" key="1">
    <source>
        <dbReference type="ARBA" id="ARBA00001947"/>
    </source>
</evidence>
<protein>
    <submittedName>
        <fullName evidence="6">MBL fold metallo-hydrolase</fullName>
    </submittedName>
</protein>
<evidence type="ECO:0000259" key="5">
    <source>
        <dbReference type="SMART" id="SM00849"/>
    </source>
</evidence>
<keyword evidence="2" id="KW-0479">Metal-binding</keyword>
<reference evidence="7" key="1">
    <citation type="journal article" date="2019" name="Int. J. Syst. Evol. Microbiol.">
        <title>The Global Catalogue of Microorganisms (GCM) 10K type strain sequencing project: providing services to taxonomists for standard genome sequencing and annotation.</title>
        <authorList>
            <consortium name="The Broad Institute Genomics Platform"/>
            <consortium name="The Broad Institute Genome Sequencing Center for Infectious Disease"/>
            <person name="Wu L."/>
            <person name="Ma J."/>
        </authorList>
    </citation>
    <scope>NUCLEOTIDE SEQUENCE [LARGE SCALE GENOMIC DNA]</scope>
    <source>
        <strain evidence="7">JCM 17808</strain>
    </source>
</reference>
<evidence type="ECO:0000256" key="2">
    <source>
        <dbReference type="ARBA" id="ARBA00022723"/>
    </source>
</evidence>
<accession>A0ABP8JNV4</accession>
<dbReference type="InterPro" id="IPR001279">
    <property type="entry name" value="Metallo-B-lactamas"/>
</dbReference>
<dbReference type="SMART" id="SM00849">
    <property type="entry name" value="Lactamase_B"/>
    <property type="match status" value="1"/>
</dbReference>
<name>A0ABP8JNV4_9MICO</name>